<accession>A0A5B0N890</accession>
<comment type="caution">
    <text evidence="1">The sequence shown here is derived from an EMBL/GenBank/DDBJ whole genome shotgun (WGS) entry which is preliminary data.</text>
</comment>
<dbReference type="AlphaFoldDB" id="A0A5B0N890"/>
<dbReference type="EMBL" id="VSWC01000106">
    <property type="protein sequence ID" value="KAA1085521.1"/>
    <property type="molecule type" value="Genomic_DNA"/>
</dbReference>
<organism evidence="1 2">
    <name type="scientific">Puccinia graminis f. sp. tritici</name>
    <dbReference type="NCBI Taxonomy" id="56615"/>
    <lineage>
        <taxon>Eukaryota</taxon>
        <taxon>Fungi</taxon>
        <taxon>Dikarya</taxon>
        <taxon>Basidiomycota</taxon>
        <taxon>Pucciniomycotina</taxon>
        <taxon>Pucciniomycetes</taxon>
        <taxon>Pucciniales</taxon>
        <taxon>Pucciniaceae</taxon>
        <taxon>Puccinia</taxon>
    </lineage>
</organism>
<keyword evidence="2" id="KW-1185">Reference proteome</keyword>
<evidence type="ECO:0000313" key="2">
    <source>
        <dbReference type="Proteomes" id="UP000324748"/>
    </source>
</evidence>
<evidence type="ECO:0000313" key="1">
    <source>
        <dbReference type="EMBL" id="KAA1085521.1"/>
    </source>
</evidence>
<name>A0A5B0N890_PUCGR</name>
<dbReference type="Proteomes" id="UP000324748">
    <property type="component" value="Unassembled WGS sequence"/>
</dbReference>
<sequence>MRCQICSSVFDRRLFIENFLSASPAIETTLDFDGLSSGHQIGGMIDSAGCNSVNVNQSFGFSRDAFQRDKSHPKSLIEATPLSRLSTSVTKTAARVIISETSGSRLRGASPSFHDLLIGLVWVPSKDDCNQIHFLPLHLLREPLAVPMPSRDIFKLFE</sequence>
<reference evidence="1 2" key="1">
    <citation type="submission" date="2019-05" db="EMBL/GenBank/DDBJ databases">
        <title>Emergence of the Ug99 lineage of the wheat stem rust pathogen through somatic hybridization.</title>
        <authorList>
            <person name="Li F."/>
            <person name="Upadhyaya N.M."/>
            <person name="Sperschneider J."/>
            <person name="Matny O."/>
            <person name="Nguyen-Phuc H."/>
            <person name="Mago R."/>
            <person name="Raley C."/>
            <person name="Miller M.E."/>
            <person name="Silverstein K.A.T."/>
            <person name="Henningsen E."/>
            <person name="Hirsch C.D."/>
            <person name="Visser B."/>
            <person name="Pretorius Z.A."/>
            <person name="Steffenson B.J."/>
            <person name="Schwessinger B."/>
            <person name="Dodds P.N."/>
            <person name="Figueroa M."/>
        </authorList>
    </citation>
    <scope>NUCLEOTIDE SEQUENCE [LARGE SCALE GENOMIC DNA]</scope>
    <source>
        <strain evidence="1">21-0</strain>
    </source>
</reference>
<gene>
    <name evidence="1" type="ORF">PGT21_009878</name>
</gene>
<proteinExistence type="predicted"/>
<protein>
    <submittedName>
        <fullName evidence="1">Uncharacterized protein</fullName>
    </submittedName>
</protein>